<dbReference type="PANTHER" id="PTHR42693:SF53">
    <property type="entry name" value="ENDO-4-O-SULFATASE"/>
    <property type="match status" value="1"/>
</dbReference>
<name>A6DKC5_9BACT</name>
<comment type="similarity">
    <text evidence="1">Belongs to the sulfatase family.</text>
</comment>
<dbReference type="RefSeq" id="WP_007278337.1">
    <property type="nucleotide sequence ID" value="NZ_ABCK01000007.1"/>
</dbReference>
<evidence type="ECO:0000256" key="4">
    <source>
        <dbReference type="ARBA" id="ARBA00022837"/>
    </source>
</evidence>
<keyword evidence="4" id="KW-0106">Calcium</keyword>
<accession>A6DKC5</accession>
<feature type="region of interest" description="Disordered" evidence="5">
    <location>
        <begin position="491"/>
        <end position="511"/>
    </location>
</feature>
<evidence type="ECO:0000256" key="5">
    <source>
        <dbReference type="SAM" id="MobiDB-lite"/>
    </source>
</evidence>
<gene>
    <name evidence="7" type="ORF">LNTAR_00440</name>
</gene>
<dbReference type="Gene3D" id="3.40.720.10">
    <property type="entry name" value="Alkaline Phosphatase, subunit A"/>
    <property type="match status" value="1"/>
</dbReference>
<dbReference type="InterPro" id="IPR050738">
    <property type="entry name" value="Sulfatase"/>
</dbReference>
<dbReference type="GO" id="GO:0004065">
    <property type="term" value="F:arylsulfatase activity"/>
    <property type="evidence" value="ECO:0007669"/>
    <property type="project" value="TreeGrafter"/>
</dbReference>
<dbReference type="eggNOG" id="COG3119">
    <property type="taxonomic scope" value="Bacteria"/>
</dbReference>
<evidence type="ECO:0000259" key="6">
    <source>
        <dbReference type="Pfam" id="PF00884"/>
    </source>
</evidence>
<evidence type="ECO:0000313" key="8">
    <source>
        <dbReference type="Proteomes" id="UP000004947"/>
    </source>
</evidence>
<feature type="domain" description="Sulfatase N-terminal" evidence="6">
    <location>
        <begin position="33"/>
        <end position="374"/>
    </location>
</feature>
<keyword evidence="3" id="KW-0378">Hydrolase</keyword>
<reference evidence="7 8" key="1">
    <citation type="journal article" date="2010" name="J. Bacteriol.">
        <title>Genome sequence of Lentisphaera araneosa HTCC2155T, the type species of the order Lentisphaerales in the phylum Lentisphaerae.</title>
        <authorList>
            <person name="Thrash J.C."/>
            <person name="Cho J.C."/>
            <person name="Vergin K.L."/>
            <person name="Morris R.M."/>
            <person name="Giovannoni S.J."/>
        </authorList>
    </citation>
    <scope>NUCLEOTIDE SEQUENCE [LARGE SCALE GENOMIC DNA]</scope>
    <source>
        <strain evidence="7 8">HTCC2155</strain>
    </source>
</reference>
<protein>
    <submittedName>
        <fullName evidence="7">Putative sulfatase yidj</fullName>
    </submittedName>
</protein>
<dbReference type="Proteomes" id="UP000004947">
    <property type="component" value="Unassembled WGS sequence"/>
</dbReference>
<dbReference type="OrthoDB" id="237120at2"/>
<evidence type="ECO:0000256" key="3">
    <source>
        <dbReference type="ARBA" id="ARBA00022801"/>
    </source>
</evidence>
<dbReference type="InterPro" id="IPR000917">
    <property type="entry name" value="Sulfatase_N"/>
</dbReference>
<dbReference type="STRING" id="313628.LNTAR_00440"/>
<keyword evidence="8" id="KW-1185">Reference proteome</keyword>
<organism evidence="7 8">
    <name type="scientific">Lentisphaera araneosa HTCC2155</name>
    <dbReference type="NCBI Taxonomy" id="313628"/>
    <lineage>
        <taxon>Bacteria</taxon>
        <taxon>Pseudomonadati</taxon>
        <taxon>Lentisphaerota</taxon>
        <taxon>Lentisphaeria</taxon>
        <taxon>Lentisphaerales</taxon>
        <taxon>Lentisphaeraceae</taxon>
        <taxon>Lentisphaera</taxon>
    </lineage>
</organism>
<dbReference type="PANTHER" id="PTHR42693">
    <property type="entry name" value="ARYLSULFATASE FAMILY MEMBER"/>
    <property type="match status" value="1"/>
</dbReference>
<dbReference type="InterPro" id="IPR017850">
    <property type="entry name" value="Alkaline_phosphatase_core_sf"/>
</dbReference>
<dbReference type="CDD" id="cd16034">
    <property type="entry name" value="sulfatase_like"/>
    <property type="match status" value="1"/>
</dbReference>
<dbReference type="Pfam" id="PF00884">
    <property type="entry name" value="Sulfatase"/>
    <property type="match status" value="1"/>
</dbReference>
<dbReference type="InterPro" id="IPR024607">
    <property type="entry name" value="Sulfatase_CS"/>
</dbReference>
<dbReference type="GO" id="GO:0046872">
    <property type="term" value="F:metal ion binding"/>
    <property type="evidence" value="ECO:0007669"/>
    <property type="project" value="UniProtKB-KW"/>
</dbReference>
<evidence type="ECO:0000256" key="2">
    <source>
        <dbReference type="ARBA" id="ARBA00022723"/>
    </source>
</evidence>
<evidence type="ECO:0000313" key="7">
    <source>
        <dbReference type="EMBL" id="EDM27823.1"/>
    </source>
</evidence>
<dbReference type="SUPFAM" id="SSF53649">
    <property type="entry name" value="Alkaline phosphatase-like"/>
    <property type="match status" value="1"/>
</dbReference>
<evidence type="ECO:0000256" key="1">
    <source>
        <dbReference type="ARBA" id="ARBA00008779"/>
    </source>
</evidence>
<comment type="caution">
    <text evidence="7">The sequence shown here is derived from an EMBL/GenBank/DDBJ whole genome shotgun (WGS) entry which is preliminary data.</text>
</comment>
<sequence length="511" mass="57523">MNRRDFLKINVGSAAACLVSSPKLYAAATKENPNLLIIMTDEHNFRTLGCYRKLLSKDQAMIWGDGNIVETPHIDKLAEEGVLCNNFYASSPVCSPARGSFISGQYPQNTPVIDNNTHMSDDVVSFGSILQSHGYTTGYSGKWHLDGDGKPQWGPERQFGFEDNRYMFNRGHWKKILDTASGPKIGAEKRGTPTYDVNGADENTYTTDWLTNKTIDFITQHKASPFCYMVSYPDPHGPDTVRAPYDTMYTHMNFQKPKTASKKQDDLPSWATTKRGAANQSQYYGMIKCIDDNIARIMTCLDEQGILENTIVVFTSDHGDMRGEHGRQNKGIPLEASAKVPFIVRYPKKISSGKIVNEALSGVDFLPTILGLMDKETAGKEEGRDGSQLLHGKVPTGWSDVTFIRGTKEKWVAAITDQYKLVMAPWDEPWLIDKKNNPDETINYINDPQYRSVIRSLAKEMQRYGTKYNDPSFTKATMKQDIEWALSDSPIYVNPRPKKIDPPLKKKKKKA</sequence>
<dbReference type="PROSITE" id="PS00149">
    <property type="entry name" value="SULFATASE_2"/>
    <property type="match status" value="1"/>
</dbReference>
<keyword evidence="2" id="KW-0479">Metal-binding</keyword>
<dbReference type="EMBL" id="ABCK01000007">
    <property type="protein sequence ID" value="EDM27823.1"/>
    <property type="molecule type" value="Genomic_DNA"/>
</dbReference>
<dbReference type="AlphaFoldDB" id="A6DKC5"/>
<proteinExistence type="inferred from homology"/>